<protein>
    <submittedName>
        <fullName evidence="1">Uncharacterized protein</fullName>
    </submittedName>
</protein>
<feature type="non-terminal residue" evidence="1">
    <location>
        <position position="75"/>
    </location>
</feature>
<accession>A0A3B0SCG1</accession>
<dbReference type="EMBL" id="UOEH01000255">
    <property type="protein sequence ID" value="VAV98576.1"/>
    <property type="molecule type" value="Genomic_DNA"/>
</dbReference>
<reference evidence="1" key="1">
    <citation type="submission" date="2018-06" db="EMBL/GenBank/DDBJ databases">
        <authorList>
            <person name="Zhirakovskaya E."/>
        </authorList>
    </citation>
    <scope>NUCLEOTIDE SEQUENCE</scope>
</reference>
<evidence type="ECO:0000313" key="1">
    <source>
        <dbReference type="EMBL" id="VAV98576.1"/>
    </source>
</evidence>
<gene>
    <name evidence="1" type="ORF">MNBD_ALPHA05-1536</name>
</gene>
<proteinExistence type="predicted"/>
<dbReference type="AlphaFoldDB" id="A0A3B0SCG1"/>
<name>A0A3B0SCG1_9ZZZZ</name>
<sequence>MMESTRKRLMKLVFAVLTVFSVVVFALNSAASASPSPRLKPPAPGPVYLSRADHAALSSIADALKHKHFSDARKH</sequence>
<organism evidence="1">
    <name type="scientific">hydrothermal vent metagenome</name>
    <dbReference type="NCBI Taxonomy" id="652676"/>
    <lineage>
        <taxon>unclassified sequences</taxon>
        <taxon>metagenomes</taxon>
        <taxon>ecological metagenomes</taxon>
    </lineage>
</organism>